<evidence type="ECO:0000259" key="1">
    <source>
        <dbReference type="PROSITE" id="PS51746"/>
    </source>
</evidence>
<dbReference type="CDD" id="cd00143">
    <property type="entry name" value="PP2Cc"/>
    <property type="match status" value="1"/>
</dbReference>
<reference evidence="2 3" key="1">
    <citation type="submission" date="2019-10" db="EMBL/GenBank/DDBJ databases">
        <title>Alkaliphilus serpentinus sp. nov. and Alkaliphilus pronyensis sp. nov., two novel anaerobic alkaliphilic species isolated from the serpentinized-hosted hydrothermal field of the Prony Bay (New Caledonia).</title>
        <authorList>
            <person name="Postec A."/>
        </authorList>
    </citation>
    <scope>NUCLEOTIDE SEQUENCE [LARGE SCALE GENOMIC DNA]</scope>
    <source>
        <strain evidence="2 3">LacV</strain>
    </source>
</reference>
<sequence>MKKRKLLVAACCEKGYVKEKNQDKILIKIGEDNSGDLGFFLVADGIGGLKKGELASQIAVDFFKEWWDKHLIQLLKVYSSDVVGEELLRMFNIVNNYIISYSQKNNIRMGTTLTTLFLYKDDFLITHIGDSRVYLLNNGKLHKMTKDHTLLHNNTLRELNINEGKINQRRNVLTQCIGVYRNIEPYQKKCKLTSSGMLLVCSDGLYKMLSEKEIEYIFSKNIDDIEIIMSKLKAEVLLKGAKDNLSAIIISF</sequence>
<dbReference type="GO" id="GO:0004722">
    <property type="term" value="F:protein serine/threonine phosphatase activity"/>
    <property type="evidence" value="ECO:0007669"/>
    <property type="project" value="InterPro"/>
</dbReference>
<dbReference type="Gene3D" id="3.60.40.10">
    <property type="entry name" value="PPM-type phosphatase domain"/>
    <property type="match status" value="1"/>
</dbReference>
<dbReference type="Proteomes" id="UP000432715">
    <property type="component" value="Unassembled WGS sequence"/>
</dbReference>
<evidence type="ECO:0000313" key="2">
    <source>
        <dbReference type="EMBL" id="KAB3537237.1"/>
    </source>
</evidence>
<dbReference type="PANTHER" id="PTHR47992">
    <property type="entry name" value="PROTEIN PHOSPHATASE"/>
    <property type="match status" value="1"/>
</dbReference>
<comment type="caution">
    <text evidence="2">The sequence shown here is derived from an EMBL/GenBank/DDBJ whole genome shotgun (WGS) entry which is preliminary data.</text>
</comment>
<dbReference type="OrthoDB" id="9801841at2"/>
<dbReference type="AlphaFoldDB" id="A0A6I0FDB7"/>
<protein>
    <submittedName>
        <fullName evidence="2">Serine/threonine-protein phosphatase</fullName>
    </submittedName>
</protein>
<dbReference type="SMART" id="SM00331">
    <property type="entry name" value="PP2C_SIG"/>
    <property type="match status" value="1"/>
</dbReference>
<keyword evidence="3" id="KW-1185">Reference proteome</keyword>
<dbReference type="Pfam" id="PF13672">
    <property type="entry name" value="PP2C_2"/>
    <property type="match status" value="1"/>
</dbReference>
<evidence type="ECO:0000313" key="3">
    <source>
        <dbReference type="Proteomes" id="UP000432715"/>
    </source>
</evidence>
<dbReference type="SMART" id="SM00332">
    <property type="entry name" value="PP2Cc"/>
    <property type="match status" value="1"/>
</dbReference>
<dbReference type="RefSeq" id="WP_151860069.1">
    <property type="nucleotide sequence ID" value="NZ_WBZC01000010.1"/>
</dbReference>
<accession>A0A6I0FDB7</accession>
<proteinExistence type="predicted"/>
<organism evidence="2 3">
    <name type="scientific">Alkaliphilus pronyensis</name>
    <dbReference type="NCBI Taxonomy" id="1482732"/>
    <lineage>
        <taxon>Bacteria</taxon>
        <taxon>Bacillati</taxon>
        <taxon>Bacillota</taxon>
        <taxon>Clostridia</taxon>
        <taxon>Peptostreptococcales</taxon>
        <taxon>Natronincolaceae</taxon>
        <taxon>Alkaliphilus</taxon>
    </lineage>
</organism>
<feature type="domain" description="PPM-type phosphatase" evidence="1">
    <location>
        <begin position="7"/>
        <end position="252"/>
    </location>
</feature>
<dbReference type="InterPro" id="IPR036457">
    <property type="entry name" value="PPM-type-like_dom_sf"/>
</dbReference>
<dbReference type="InterPro" id="IPR015655">
    <property type="entry name" value="PP2C"/>
</dbReference>
<dbReference type="PROSITE" id="PS51746">
    <property type="entry name" value="PPM_2"/>
    <property type="match status" value="1"/>
</dbReference>
<name>A0A6I0FDB7_9FIRM</name>
<dbReference type="InterPro" id="IPR001932">
    <property type="entry name" value="PPM-type_phosphatase-like_dom"/>
</dbReference>
<gene>
    <name evidence="2" type="ORF">F8154_02780</name>
</gene>
<dbReference type="SUPFAM" id="SSF81606">
    <property type="entry name" value="PP2C-like"/>
    <property type="match status" value="1"/>
</dbReference>
<dbReference type="EMBL" id="WBZC01000010">
    <property type="protein sequence ID" value="KAB3537237.1"/>
    <property type="molecule type" value="Genomic_DNA"/>
</dbReference>